<reference evidence="2 3" key="1">
    <citation type="submission" date="2012-02" db="EMBL/GenBank/DDBJ databases">
        <title>Complete genome sequence of Actinoplanes missouriensis 431 (= NBRC 102363).</title>
        <authorList>
            <person name="Ohnishi Y."/>
            <person name="Ishikawa J."/>
            <person name="Sekine M."/>
            <person name="Hosoyama A."/>
            <person name="Harada T."/>
            <person name="Narita H."/>
            <person name="Hata T."/>
            <person name="Konno Y."/>
            <person name="Tutikane K."/>
            <person name="Fujita N."/>
            <person name="Horinouchi S."/>
            <person name="Hayakawa M."/>
        </authorList>
    </citation>
    <scope>NUCLEOTIDE SEQUENCE [LARGE SCALE GENOMIC DNA]</scope>
    <source>
        <strain evidence="3">ATCC 14538 / DSM 43046 / CBS 188.64 / JCM 3121 / NBRC 102363 / NCIMB 12654 / NRRL B-3342 / UNCC 431</strain>
    </source>
</reference>
<dbReference type="PATRIC" id="fig|512565.3.peg.2127"/>
<dbReference type="CDD" id="cd00093">
    <property type="entry name" value="HTH_XRE"/>
    <property type="match status" value="2"/>
</dbReference>
<dbReference type="PROSITE" id="PS50943">
    <property type="entry name" value="HTH_CROC1"/>
    <property type="match status" value="1"/>
</dbReference>
<dbReference type="EMBL" id="AP012319">
    <property type="protein sequence ID" value="BAL87349.1"/>
    <property type="molecule type" value="Genomic_DNA"/>
</dbReference>
<protein>
    <submittedName>
        <fullName evidence="2">Putative DNA-binding protein</fullName>
    </submittedName>
</protein>
<accession>I0H2W2</accession>
<gene>
    <name evidence="2" type="ordered locus">AMIS_21290</name>
</gene>
<dbReference type="InterPro" id="IPR001387">
    <property type="entry name" value="Cro/C1-type_HTH"/>
</dbReference>
<dbReference type="OrthoDB" id="6401124at2"/>
<feature type="domain" description="HTH cro/C1-type" evidence="1">
    <location>
        <begin position="81"/>
        <end position="135"/>
    </location>
</feature>
<dbReference type="GO" id="GO:0003677">
    <property type="term" value="F:DNA binding"/>
    <property type="evidence" value="ECO:0007669"/>
    <property type="project" value="UniProtKB-KW"/>
</dbReference>
<proteinExistence type="predicted"/>
<organism evidence="2 3">
    <name type="scientific">Actinoplanes missouriensis (strain ATCC 14538 / DSM 43046 / CBS 188.64 / JCM 3121 / NBRC 102363 / NCIMB 12654 / NRRL B-3342 / UNCC 431)</name>
    <dbReference type="NCBI Taxonomy" id="512565"/>
    <lineage>
        <taxon>Bacteria</taxon>
        <taxon>Bacillati</taxon>
        <taxon>Actinomycetota</taxon>
        <taxon>Actinomycetes</taxon>
        <taxon>Micromonosporales</taxon>
        <taxon>Micromonosporaceae</taxon>
        <taxon>Actinoplanes</taxon>
    </lineage>
</organism>
<dbReference type="KEGG" id="ams:AMIS_21290"/>
<dbReference type="HOGENOM" id="CLU_1801923_0_0_11"/>
<evidence type="ECO:0000313" key="3">
    <source>
        <dbReference type="Proteomes" id="UP000007882"/>
    </source>
</evidence>
<dbReference type="SUPFAM" id="SSF47413">
    <property type="entry name" value="lambda repressor-like DNA-binding domains"/>
    <property type="match status" value="2"/>
</dbReference>
<dbReference type="Gene3D" id="1.10.260.40">
    <property type="entry name" value="lambda repressor-like DNA-binding domains"/>
    <property type="match status" value="1"/>
</dbReference>
<evidence type="ECO:0000313" key="2">
    <source>
        <dbReference type="EMBL" id="BAL87349.1"/>
    </source>
</evidence>
<dbReference type="RefSeq" id="WP_014442244.1">
    <property type="nucleotide sequence ID" value="NC_017093.1"/>
</dbReference>
<dbReference type="Proteomes" id="UP000007882">
    <property type="component" value="Chromosome"/>
</dbReference>
<name>I0H2W2_ACTM4</name>
<keyword evidence="3" id="KW-1185">Reference proteome</keyword>
<sequence>MSHAHPVTEQLTDLRRAAGIDRRVLAGRIGVRTQLLLQWEAGVYAPGMDSLLGWAGGLRSVVAVHPHSGLPILDVDPVGALTAVRQRRRLSQAEVAEAAGFTQPQLSLWERRRHQPGLRALADWAAAVGCDLVLVPALVGVAA</sequence>
<dbReference type="STRING" id="512565.AMIS_21290"/>
<keyword evidence="2" id="KW-0238">DNA-binding</keyword>
<evidence type="ECO:0000259" key="1">
    <source>
        <dbReference type="PROSITE" id="PS50943"/>
    </source>
</evidence>
<dbReference type="Pfam" id="PF01381">
    <property type="entry name" value="HTH_3"/>
    <property type="match status" value="1"/>
</dbReference>
<dbReference type="InterPro" id="IPR010982">
    <property type="entry name" value="Lambda_DNA-bd_dom_sf"/>
</dbReference>
<dbReference type="AlphaFoldDB" id="I0H2W2"/>
<dbReference type="SMART" id="SM00530">
    <property type="entry name" value="HTH_XRE"/>
    <property type="match status" value="2"/>
</dbReference>